<accession>A0A916TDX4</accession>
<dbReference type="NCBIfam" id="TIGR03967">
    <property type="entry name" value="mycofact_MftB"/>
    <property type="match status" value="1"/>
</dbReference>
<comment type="caution">
    <text evidence="1">The sequence shown here is derived from an EMBL/GenBank/DDBJ whole genome shotgun (WGS) entry which is preliminary data.</text>
</comment>
<dbReference type="EMBL" id="BMGC01000025">
    <property type="protein sequence ID" value="GGB40345.1"/>
    <property type="molecule type" value="Genomic_DNA"/>
</dbReference>
<dbReference type="AlphaFoldDB" id="A0A916TDX4"/>
<evidence type="ECO:0008006" key="3">
    <source>
        <dbReference type="Google" id="ProtNLM"/>
    </source>
</evidence>
<dbReference type="InterPro" id="IPR023850">
    <property type="entry name" value="MftB"/>
</dbReference>
<protein>
    <recommendedName>
        <fullName evidence="3">Mycofactocin binding protein MftB</fullName>
    </recommendedName>
</protein>
<proteinExistence type="predicted"/>
<dbReference type="Proteomes" id="UP000621454">
    <property type="component" value="Unassembled WGS sequence"/>
</dbReference>
<gene>
    <name evidence="1" type="ORF">GCM10011489_29900</name>
</gene>
<evidence type="ECO:0000313" key="2">
    <source>
        <dbReference type="Proteomes" id="UP000621454"/>
    </source>
</evidence>
<sequence>MDLGRAWALSPRVAVRPEPFGALLYDFGTRKLSFLKNLTLVRIVDDLAAADSADDAIARCGVAESDSAIYRRALESLARSGMIVTRDTPSA</sequence>
<name>A0A916TDX4_9ACTN</name>
<reference evidence="1" key="1">
    <citation type="journal article" date="2014" name="Int. J. Syst. Evol. Microbiol.">
        <title>Complete genome sequence of Corynebacterium casei LMG S-19264T (=DSM 44701T), isolated from a smear-ripened cheese.</title>
        <authorList>
            <consortium name="US DOE Joint Genome Institute (JGI-PGF)"/>
            <person name="Walter F."/>
            <person name="Albersmeier A."/>
            <person name="Kalinowski J."/>
            <person name="Ruckert C."/>
        </authorList>
    </citation>
    <scope>NUCLEOTIDE SEQUENCE</scope>
    <source>
        <strain evidence="1">CGMCC 1.12827</strain>
    </source>
</reference>
<dbReference type="Pfam" id="PF26520">
    <property type="entry name" value="MftB_chaperone"/>
    <property type="match status" value="1"/>
</dbReference>
<keyword evidence="2" id="KW-1185">Reference proteome</keyword>
<reference evidence="1" key="2">
    <citation type="submission" date="2020-09" db="EMBL/GenBank/DDBJ databases">
        <authorList>
            <person name="Sun Q."/>
            <person name="Zhou Y."/>
        </authorList>
    </citation>
    <scope>NUCLEOTIDE SEQUENCE</scope>
    <source>
        <strain evidence="1">CGMCC 1.12827</strain>
    </source>
</reference>
<organism evidence="1 2">
    <name type="scientific">Gordonia jinhuaensis</name>
    <dbReference type="NCBI Taxonomy" id="1517702"/>
    <lineage>
        <taxon>Bacteria</taxon>
        <taxon>Bacillati</taxon>
        <taxon>Actinomycetota</taxon>
        <taxon>Actinomycetes</taxon>
        <taxon>Mycobacteriales</taxon>
        <taxon>Gordoniaceae</taxon>
        <taxon>Gordonia</taxon>
    </lineage>
</organism>
<evidence type="ECO:0000313" key="1">
    <source>
        <dbReference type="EMBL" id="GGB40345.1"/>
    </source>
</evidence>